<comment type="caution">
    <text evidence="2">The sequence shown here is derived from an EMBL/GenBank/DDBJ whole genome shotgun (WGS) entry which is preliminary data.</text>
</comment>
<dbReference type="EMBL" id="ANOH01000306">
    <property type="protein sequence ID" value="EMI54056.1"/>
    <property type="molecule type" value="Genomic_DNA"/>
</dbReference>
<dbReference type="AlphaFoldDB" id="M5U861"/>
<dbReference type="PATRIC" id="fig|1263870.3.peg.4761"/>
<proteinExistence type="predicted"/>
<accession>M5U861</accession>
<reference evidence="2 3" key="1">
    <citation type="journal article" date="2013" name="Mar. Genomics">
        <title>Expression of sulfatases in Rhodopirellula baltica and the diversity of sulfatases in the genus Rhodopirellula.</title>
        <authorList>
            <person name="Wegner C.E."/>
            <person name="Richter-Heitmann T."/>
            <person name="Klindworth A."/>
            <person name="Klockow C."/>
            <person name="Richter M."/>
            <person name="Achstetter T."/>
            <person name="Glockner F.O."/>
            <person name="Harder J."/>
        </authorList>
    </citation>
    <scope>NUCLEOTIDE SEQUENCE [LARGE SCALE GENOMIC DNA]</scope>
    <source>
        <strain evidence="2 3">SM41</strain>
    </source>
</reference>
<feature type="compositionally biased region" description="Basic and acidic residues" evidence="1">
    <location>
        <begin position="238"/>
        <end position="250"/>
    </location>
</feature>
<keyword evidence="3" id="KW-1185">Reference proteome</keyword>
<name>M5U861_9BACT</name>
<dbReference type="Proteomes" id="UP000011885">
    <property type="component" value="Unassembled WGS sequence"/>
</dbReference>
<evidence type="ECO:0000313" key="2">
    <source>
        <dbReference type="EMBL" id="EMI54056.1"/>
    </source>
</evidence>
<feature type="region of interest" description="Disordered" evidence="1">
    <location>
        <begin position="236"/>
        <end position="260"/>
    </location>
</feature>
<organism evidence="2 3">
    <name type="scientific">Rhodopirellula sallentina SM41</name>
    <dbReference type="NCBI Taxonomy" id="1263870"/>
    <lineage>
        <taxon>Bacteria</taxon>
        <taxon>Pseudomonadati</taxon>
        <taxon>Planctomycetota</taxon>
        <taxon>Planctomycetia</taxon>
        <taxon>Pirellulales</taxon>
        <taxon>Pirellulaceae</taxon>
        <taxon>Rhodopirellula</taxon>
    </lineage>
</organism>
<gene>
    <name evidence="2" type="ORF">RSSM_04502</name>
</gene>
<evidence type="ECO:0000313" key="3">
    <source>
        <dbReference type="Proteomes" id="UP000011885"/>
    </source>
</evidence>
<sequence>MNCYHAVDTGRCYLRRSRHVRHLSALRFRTRTEATTLTSSLVFAFASKEPSQMFRFHLTKIPERLCLLLIGLSGSLCLLSHDCPAREPELQSLSAIPNKACLDVADEKFLAVFEVEGDDFVAKIVRDEQAASLGLYGWQRIETLFPLEYRNELVQFNVLDGKRWAGFFSGDGSNDVNREGYRLSIAKYLLLKEKNRHDPARCITPRRKTLDWTLVHEMGHYLCLRTDSIEQFSQVFDGDTRPQPRRREAPDDYAEDGSPKLRGNFVTSYAERVGGDEEVVECFTTYMLVPELPSNDSLVAEKIRFFENVEGMPELRAHMQQYQSKH</sequence>
<evidence type="ECO:0000256" key="1">
    <source>
        <dbReference type="SAM" id="MobiDB-lite"/>
    </source>
</evidence>
<protein>
    <submittedName>
        <fullName evidence="2">Uncharacterized protein</fullName>
    </submittedName>
</protein>